<keyword evidence="6" id="KW-1185">Reference proteome</keyword>
<dbReference type="InterPro" id="IPR019079">
    <property type="entry name" value="Capsule_synth_CapA"/>
</dbReference>
<dbReference type="Pfam" id="PF09587">
    <property type="entry name" value="PGA_cap"/>
    <property type="match status" value="1"/>
</dbReference>
<dbReference type="GO" id="GO:0016787">
    <property type="term" value="F:hydrolase activity"/>
    <property type="evidence" value="ECO:0007669"/>
    <property type="project" value="UniProtKB-KW"/>
</dbReference>
<dbReference type="PANTHER" id="PTHR33393">
    <property type="entry name" value="POLYGLUTAMINE SYNTHESIS ACCESSORY PROTEIN RV0574C-RELATED"/>
    <property type="match status" value="1"/>
</dbReference>
<dbReference type="SUPFAM" id="SSF56300">
    <property type="entry name" value="Metallo-dependent phosphatases"/>
    <property type="match status" value="1"/>
</dbReference>
<feature type="signal peptide" evidence="3">
    <location>
        <begin position="1"/>
        <end position="17"/>
    </location>
</feature>
<dbReference type="InterPro" id="IPR052169">
    <property type="entry name" value="CW_Biosynth-Accessory"/>
</dbReference>
<evidence type="ECO:0000259" key="4">
    <source>
        <dbReference type="SMART" id="SM00854"/>
    </source>
</evidence>
<keyword evidence="5" id="KW-0378">Hydrolase</keyword>
<protein>
    <submittedName>
        <fullName evidence="5">CapA family protein</fullName>
        <ecNumber evidence="5">3.1.-.-</ecNumber>
    </submittedName>
</protein>
<reference evidence="5 6" key="1">
    <citation type="submission" date="2024-07" db="EMBL/GenBank/DDBJ databases">
        <title>Uliginosibacterium paludis KCTC:42655.</title>
        <authorList>
            <person name="Kim M.K."/>
        </authorList>
    </citation>
    <scope>NUCLEOTIDE SEQUENCE [LARGE SCALE GENOMIC DNA]</scope>
    <source>
        <strain evidence="5 6">KCTC 42655</strain>
    </source>
</reference>
<dbReference type="RefSeq" id="WP_345928321.1">
    <property type="nucleotide sequence ID" value="NZ_JBDIVF010000006.1"/>
</dbReference>
<dbReference type="EMBL" id="JBEWLZ010000008">
    <property type="protein sequence ID" value="MET1491042.1"/>
    <property type="molecule type" value="Genomic_DNA"/>
</dbReference>
<gene>
    <name evidence="5" type="ORF">ABVT11_14480</name>
</gene>
<proteinExistence type="inferred from homology"/>
<evidence type="ECO:0000256" key="1">
    <source>
        <dbReference type="ARBA" id="ARBA00005662"/>
    </source>
</evidence>
<feature type="region of interest" description="Disordered" evidence="2">
    <location>
        <begin position="290"/>
        <end position="315"/>
    </location>
</feature>
<evidence type="ECO:0000256" key="2">
    <source>
        <dbReference type="SAM" id="MobiDB-lite"/>
    </source>
</evidence>
<feature type="domain" description="Capsule synthesis protein CapA" evidence="4">
    <location>
        <begin position="22"/>
        <end position="258"/>
    </location>
</feature>
<accession>A0ABV2CUC0</accession>
<comment type="caution">
    <text evidence="5">The sequence shown here is derived from an EMBL/GenBank/DDBJ whole genome shotgun (WGS) entry which is preliminary data.</text>
</comment>
<evidence type="ECO:0000313" key="5">
    <source>
        <dbReference type="EMBL" id="MET1491042.1"/>
    </source>
</evidence>
<dbReference type="InterPro" id="IPR029052">
    <property type="entry name" value="Metallo-depent_PP-like"/>
</dbReference>
<feature type="chain" id="PRO_5047025890" evidence="3">
    <location>
        <begin position="18"/>
        <end position="315"/>
    </location>
</feature>
<keyword evidence="3" id="KW-0732">Signal</keyword>
<evidence type="ECO:0000313" key="6">
    <source>
        <dbReference type="Proteomes" id="UP001548590"/>
    </source>
</evidence>
<comment type="similarity">
    <text evidence="1">Belongs to the CapA family.</text>
</comment>
<sequence length="315" mass="34266">MKILLLTLLCLALPVRAADTVTLLFAGDLMLADGPGRLIAQGGDPLAAVDHLLRDADYRIGNLETSVASVGKAHPNKIYSFRAEPDSLRVLKGRFDAVALANNHSGDFGHEAFLQTMSLLDAAGIRHFGGGRNLDEAHRPLWIELKGLKIALLAYNEYKPRSFAAGPDWPGSAWSEDSRVLADIRAAKSAGADLVIPFMHWGWERERLAGARQRQLARLMIEAGADAVVGGHPHVTQDIEYIHGKPVIYSLGNFVFDGFDTEAETTGWLLRLTLDRQGVLHWDTRAARMDADGSPHPLPGPSPCGQRGDTRPGMC</sequence>
<organism evidence="5 6">
    <name type="scientific">Uliginosibacterium paludis</name>
    <dbReference type="NCBI Taxonomy" id="1615952"/>
    <lineage>
        <taxon>Bacteria</taxon>
        <taxon>Pseudomonadati</taxon>
        <taxon>Pseudomonadota</taxon>
        <taxon>Betaproteobacteria</taxon>
        <taxon>Rhodocyclales</taxon>
        <taxon>Zoogloeaceae</taxon>
        <taxon>Uliginosibacterium</taxon>
    </lineage>
</organism>
<dbReference type="Gene3D" id="3.60.21.10">
    <property type="match status" value="1"/>
</dbReference>
<evidence type="ECO:0000256" key="3">
    <source>
        <dbReference type="SAM" id="SignalP"/>
    </source>
</evidence>
<dbReference type="SMART" id="SM00854">
    <property type="entry name" value="PGA_cap"/>
    <property type="match status" value="1"/>
</dbReference>
<dbReference type="PANTHER" id="PTHR33393:SF13">
    <property type="entry name" value="PGA BIOSYNTHESIS PROTEIN CAPA"/>
    <property type="match status" value="1"/>
</dbReference>
<dbReference type="EC" id="3.1.-.-" evidence="5"/>
<name>A0ABV2CUC0_9RHOO</name>
<dbReference type="Proteomes" id="UP001548590">
    <property type="component" value="Unassembled WGS sequence"/>
</dbReference>
<dbReference type="CDD" id="cd07381">
    <property type="entry name" value="MPP_CapA"/>
    <property type="match status" value="1"/>
</dbReference>